<comment type="similarity">
    <text evidence="2">Belongs to the aspartate/ornithine carbamoyltransferase superfamily.</text>
</comment>
<evidence type="ECO:0000313" key="6">
    <source>
        <dbReference type="Proteomes" id="UP001500037"/>
    </source>
</evidence>
<dbReference type="Pfam" id="PF00185">
    <property type="entry name" value="OTCace"/>
    <property type="match status" value="1"/>
</dbReference>
<dbReference type="SUPFAM" id="SSF53671">
    <property type="entry name" value="Aspartate/ornithine carbamoyltransferase"/>
    <property type="match status" value="1"/>
</dbReference>
<feature type="domain" description="Aspartate/ornithine carbamoyltransferase carbamoyl-P binding" evidence="4">
    <location>
        <begin position="8"/>
        <end position="145"/>
    </location>
</feature>
<organism evidence="5 6">
    <name type="scientific">Kitasatospora nipponensis</name>
    <dbReference type="NCBI Taxonomy" id="258049"/>
    <lineage>
        <taxon>Bacteria</taxon>
        <taxon>Bacillati</taxon>
        <taxon>Actinomycetota</taxon>
        <taxon>Actinomycetes</taxon>
        <taxon>Kitasatosporales</taxon>
        <taxon>Streptomycetaceae</taxon>
        <taxon>Kitasatospora</taxon>
    </lineage>
</organism>
<dbReference type="InterPro" id="IPR036901">
    <property type="entry name" value="Asp/Orn_carbamoylTrfase_sf"/>
</dbReference>
<keyword evidence="1 2" id="KW-0808">Transferase</keyword>
<dbReference type="InterPro" id="IPR002292">
    <property type="entry name" value="Orn/put_carbamltrans"/>
</dbReference>
<dbReference type="Proteomes" id="UP001500037">
    <property type="component" value="Unassembled WGS sequence"/>
</dbReference>
<dbReference type="Pfam" id="PF02729">
    <property type="entry name" value="OTCace_N"/>
    <property type="match status" value="1"/>
</dbReference>
<dbReference type="PRINTS" id="PR00100">
    <property type="entry name" value="AOTCASE"/>
</dbReference>
<dbReference type="PANTHER" id="PTHR45753">
    <property type="entry name" value="ORNITHINE CARBAMOYLTRANSFERASE, MITOCHONDRIAL"/>
    <property type="match status" value="1"/>
</dbReference>
<comment type="caution">
    <text evidence="5">The sequence shown here is derived from an EMBL/GenBank/DDBJ whole genome shotgun (WGS) entry which is preliminary data.</text>
</comment>
<gene>
    <name evidence="5" type="primary">argF_1</name>
    <name evidence="5" type="ORF">GCM10009665_17030</name>
</gene>
<keyword evidence="6" id="KW-1185">Reference proteome</keyword>
<dbReference type="PRINTS" id="PR00102">
    <property type="entry name" value="OTCASE"/>
</dbReference>
<evidence type="ECO:0000259" key="4">
    <source>
        <dbReference type="Pfam" id="PF02729"/>
    </source>
</evidence>
<accession>A0ABN1VY45</accession>
<protein>
    <submittedName>
        <fullName evidence="5">Ornithine carbamoyltransferase</fullName>
    </submittedName>
</protein>
<proteinExistence type="inferred from homology"/>
<dbReference type="Gene3D" id="3.40.50.1370">
    <property type="entry name" value="Aspartate/ornithine carbamoyltransferase"/>
    <property type="match status" value="2"/>
</dbReference>
<dbReference type="EMBL" id="BAAALF010000019">
    <property type="protein sequence ID" value="GAA1227109.1"/>
    <property type="molecule type" value="Genomic_DNA"/>
</dbReference>
<dbReference type="InterPro" id="IPR006130">
    <property type="entry name" value="Asp/Orn_carbamoylTrfase"/>
</dbReference>
<evidence type="ECO:0000313" key="5">
    <source>
        <dbReference type="EMBL" id="GAA1227109.1"/>
    </source>
</evidence>
<evidence type="ECO:0000256" key="2">
    <source>
        <dbReference type="RuleBase" id="RU003634"/>
    </source>
</evidence>
<reference evidence="5 6" key="1">
    <citation type="journal article" date="2019" name="Int. J. Syst. Evol. Microbiol.">
        <title>The Global Catalogue of Microorganisms (GCM) 10K type strain sequencing project: providing services to taxonomists for standard genome sequencing and annotation.</title>
        <authorList>
            <consortium name="The Broad Institute Genomics Platform"/>
            <consortium name="The Broad Institute Genome Sequencing Center for Infectious Disease"/>
            <person name="Wu L."/>
            <person name="Ma J."/>
        </authorList>
    </citation>
    <scope>NUCLEOTIDE SEQUENCE [LARGE SCALE GENOMIC DNA]</scope>
    <source>
        <strain evidence="5 6">JCM 13004</strain>
    </source>
</reference>
<sequence length="312" mass="34032">MGAVRARRHLISVDDLPDEDLDALVRRGAEFAAGGAERDRPLREHVVGILFRRTSTRTRTAFSAGALRLGAQVISYGPDDLQENTGESVEDTARVLSGMLDVLVARTAASEAELRVFASQQRMSVVNAMSEAEHPTQALADLTTLLGHFGRIEGLRVLYVGEGNNTASALSLALSRFPDTELHLRTPEGYGLHPRYLEQAALSAKDRGGHVEQRHDMTALPSVDVIYTTRWQTTGTTKADPDWRTAFAPFQADEALLATSPEAVFLHDLPAHRGEEVTAAVLDGPRSLAFEQAQNKYHSARAVLEWCTGGPR</sequence>
<dbReference type="PANTHER" id="PTHR45753:SF3">
    <property type="entry name" value="ORNITHINE TRANSCARBAMYLASE, MITOCHONDRIAL"/>
    <property type="match status" value="1"/>
</dbReference>
<evidence type="ECO:0000259" key="3">
    <source>
        <dbReference type="Pfam" id="PF00185"/>
    </source>
</evidence>
<evidence type="ECO:0000256" key="1">
    <source>
        <dbReference type="ARBA" id="ARBA00022679"/>
    </source>
</evidence>
<feature type="domain" description="Aspartate/ornithine carbamoyltransferase Asp/Orn-binding" evidence="3">
    <location>
        <begin position="153"/>
        <end position="307"/>
    </location>
</feature>
<dbReference type="InterPro" id="IPR006131">
    <property type="entry name" value="Asp_carbamoyltransf_Asp/Orn-bd"/>
</dbReference>
<name>A0ABN1VY45_9ACTN</name>
<dbReference type="InterPro" id="IPR006132">
    <property type="entry name" value="Asp/Orn_carbamoyltranf_P-bd"/>
</dbReference>